<sequence>MDSNTRDRKRIALIGYKFCYGGLEKVMSDLSILFDRNGYEVVTIVLDKEVCYPNGGQLIALGNENKILKYLKLNTILKKSKFDYIIDFRYRLNPIMELIFLMVFYSKTKVIYTIHSANIKSYFTKYNFIAKLLLKKVYRFVSVSHAIQEKLKKSYKTIPIEVIPNTFDRNKINYSLLEKKDNLPKFKYIVAMGRLAKEKQFDKLIEMYAKSSLPISNIHLLILGKGEQESLLKEKCNFLGLNDKIHLYGFQDNPYVYLEKAMFLVLCSAYEGFGMVLLEALAVQTPVVSFDCETGPSEIIVHEKNGLLIENQNFYELKNKVEWLAQNPDIMELYSKNCLESISKFEDKIIVEKWNSILE</sequence>
<proteinExistence type="predicted"/>
<comment type="caution">
    <text evidence="3">The sequence shown here is derived from an EMBL/GenBank/DDBJ whole genome shotgun (WGS) entry which is preliminary data.</text>
</comment>
<dbReference type="PANTHER" id="PTHR12526:SF630">
    <property type="entry name" value="GLYCOSYLTRANSFERASE"/>
    <property type="match status" value="1"/>
</dbReference>
<dbReference type="Proteomes" id="UP000431264">
    <property type="component" value="Unassembled WGS sequence"/>
</dbReference>
<evidence type="ECO:0000313" key="3">
    <source>
        <dbReference type="EMBL" id="MVO10822.1"/>
    </source>
</evidence>
<name>A0A6I4IV65_9FLAO</name>
<feature type="domain" description="Glycosyltransferase subfamily 4-like N-terminal" evidence="2">
    <location>
        <begin position="20"/>
        <end position="169"/>
    </location>
</feature>
<reference evidence="4" key="1">
    <citation type="submission" date="2019-05" db="EMBL/GenBank/DDBJ databases">
        <title>Flavobacterium profundi sp. nov., isolated from a deep-sea seamount.</title>
        <authorList>
            <person name="Zhang D.-C."/>
        </authorList>
    </citation>
    <scope>NUCLEOTIDE SEQUENCE [LARGE SCALE GENOMIC DNA]</scope>
    <source>
        <strain evidence="4">TP390</strain>
    </source>
</reference>
<accession>A0A6I4IV65</accession>
<dbReference type="AlphaFoldDB" id="A0A6I4IV65"/>
<gene>
    <name evidence="3" type="ORF">GOQ30_16750</name>
</gene>
<dbReference type="Pfam" id="PF13439">
    <property type="entry name" value="Glyco_transf_4"/>
    <property type="match status" value="1"/>
</dbReference>
<keyword evidence="4" id="KW-1185">Reference proteome</keyword>
<dbReference type="Pfam" id="PF00534">
    <property type="entry name" value="Glycos_transf_1"/>
    <property type="match status" value="1"/>
</dbReference>
<dbReference type="RefSeq" id="WP_140999244.1">
    <property type="nucleotide sequence ID" value="NZ_VDCZ01000016.1"/>
</dbReference>
<evidence type="ECO:0000259" key="1">
    <source>
        <dbReference type="Pfam" id="PF00534"/>
    </source>
</evidence>
<dbReference type="GO" id="GO:0016757">
    <property type="term" value="F:glycosyltransferase activity"/>
    <property type="evidence" value="ECO:0007669"/>
    <property type="project" value="InterPro"/>
</dbReference>
<dbReference type="SUPFAM" id="SSF53756">
    <property type="entry name" value="UDP-Glycosyltransferase/glycogen phosphorylase"/>
    <property type="match status" value="1"/>
</dbReference>
<protein>
    <submittedName>
        <fullName evidence="3">Glycosyltransferase</fullName>
    </submittedName>
</protein>
<organism evidence="3 4">
    <name type="scientific">Flavobacterium profundi</name>
    <dbReference type="NCBI Taxonomy" id="1774945"/>
    <lineage>
        <taxon>Bacteria</taxon>
        <taxon>Pseudomonadati</taxon>
        <taxon>Bacteroidota</taxon>
        <taxon>Flavobacteriia</taxon>
        <taxon>Flavobacteriales</taxon>
        <taxon>Flavobacteriaceae</taxon>
        <taxon>Flavobacterium</taxon>
    </lineage>
</organism>
<dbReference type="InterPro" id="IPR028098">
    <property type="entry name" value="Glyco_trans_4-like_N"/>
</dbReference>
<dbReference type="Gene3D" id="3.40.50.2000">
    <property type="entry name" value="Glycogen Phosphorylase B"/>
    <property type="match status" value="2"/>
</dbReference>
<dbReference type="EMBL" id="WQLW01000016">
    <property type="protein sequence ID" value="MVO10822.1"/>
    <property type="molecule type" value="Genomic_DNA"/>
</dbReference>
<evidence type="ECO:0000259" key="2">
    <source>
        <dbReference type="Pfam" id="PF13439"/>
    </source>
</evidence>
<dbReference type="InterPro" id="IPR001296">
    <property type="entry name" value="Glyco_trans_1"/>
</dbReference>
<dbReference type="OrthoDB" id="798298at2"/>
<evidence type="ECO:0000313" key="4">
    <source>
        <dbReference type="Proteomes" id="UP000431264"/>
    </source>
</evidence>
<dbReference type="PANTHER" id="PTHR12526">
    <property type="entry name" value="GLYCOSYLTRANSFERASE"/>
    <property type="match status" value="1"/>
</dbReference>
<feature type="domain" description="Glycosyl transferase family 1" evidence="1">
    <location>
        <begin position="184"/>
        <end position="335"/>
    </location>
</feature>
<keyword evidence="3" id="KW-0808">Transferase</keyword>